<feature type="chain" id="PRO_5039517779" evidence="3">
    <location>
        <begin position="19"/>
        <end position="224"/>
    </location>
</feature>
<protein>
    <submittedName>
        <fullName evidence="4">Putative lipoprotein</fullName>
    </submittedName>
</protein>
<evidence type="ECO:0000313" key="5">
    <source>
        <dbReference type="Proteomes" id="UP000250234"/>
    </source>
</evidence>
<dbReference type="Gene3D" id="2.60.40.1240">
    <property type="match status" value="1"/>
</dbReference>
<accession>A0A2X3C3W7</accession>
<dbReference type="AlphaFoldDB" id="A0A2X3C3W7"/>
<gene>
    <name evidence="4" type="ORF">NCTC8081_00626</name>
</gene>
<dbReference type="PROSITE" id="PS51257">
    <property type="entry name" value="PROKAR_LIPOPROTEIN"/>
    <property type="match status" value="1"/>
</dbReference>
<dbReference type="Proteomes" id="UP000250234">
    <property type="component" value="Unassembled WGS sequence"/>
</dbReference>
<feature type="region of interest" description="Disordered" evidence="2">
    <location>
        <begin position="31"/>
        <end position="60"/>
    </location>
</feature>
<keyword evidence="1 3" id="KW-0732">Signal</keyword>
<name>A0A2X3C3W7_CLOPF</name>
<dbReference type="RefSeq" id="WP_111945350.1">
    <property type="nucleotide sequence ID" value="NZ_CATNYA010000015.1"/>
</dbReference>
<organism evidence="4 5">
    <name type="scientific">Clostridium perfringens</name>
    <dbReference type="NCBI Taxonomy" id="1502"/>
    <lineage>
        <taxon>Bacteria</taxon>
        <taxon>Bacillati</taxon>
        <taxon>Bacillota</taxon>
        <taxon>Clostridia</taxon>
        <taxon>Eubacteriales</taxon>
        <taxon>Clostridiaceae</taxon>
        <taxon>Clostridium</taxon>
    </lineage>
</organism>
<proteinExistence type="predicted"/>
<sequence length="224" mass="25299">MKRILAILIISIFASVFYGCGNNTSVLEKDKEATVQDSNKKQENTKDSTETDNRNKDIAKEKNINLGETITIGDVMEFTPEELVWQDEIKPSNTKNVYSYLKDEPNNKFLILKGHLKNIAGETLQTEYTSKVKVVINGKYNYEGSFQCEGKEGNDFYGTPAPLETTKFIIFTSIPNSAIDSFKDGKLKIKITSDSNKILNYFDENTPCETLTLDINKPFKFSEG</sequence>
<evidence type="ECO:0000313" key="4">
    <source>
        <dbReference type="EMBL" id="SQC06516.1"/>
    </source>
</evidence>
<dbReference type="InterPro" id="IPR029050">
    <property type="entry name" value="Immunoprotect_excell_Ig-like"/>
</dbReference>
<dbReference type="EMBL" id="UAWO01000002">
    <property type="protein sequence ID" value="SQC06516.1"/>
    <property type="molecule type" value="Genomic_DNA"/>
</dbReference>
<evidence type="ECO:0000256" key="2">
    <source>
        <dbReference type="SAM" id="MobiDB-lite"/>
    </source>
</evidence>
<evidence type="ECO:0000256" key="1">
    <source>
        <dbReference type="ARBA" id="ARBA00022729"/>
    </source>
</evidence>
<evidence type="ECO:0000256" key="3">
    <source>
        <dbReference type="SAM" id="SignalP"/>
    </source>
</evidence>
<keyword evidence="4" id="KW-0449">Lipoprotein</keyword>
<feature type="signal peptide" evidence="3">
    <location>
        <begin position="1"/>
        <end position="18"/>
    </location>
</feature>
<reference evidence="4 5" key="1">
    <citation type="submission" date="2018-06" db="EMBL/GenBank/DDBJ databases">
        <authorList>
            <consortium name="Pathogen Informatics"/>
            <person name="Doyle S."/>
        </authorList>
    </citation>
    <scope>NUCLEOTIDE SEQUENCE [LARGE SCALE GENOMIC DNA]</scope>
    <source>
        <strain evidence="4 5">NCTC8081</strain>
    </source>
</reference>